<dbReference type="GO" id="GO:0098703">
    <property type="term" value="P:calcium ion import across plasma membrane"/>
    <property type="evidence" value="ECO:0007669"/>
    <property type="project" value="TreeGrafter"/>
</dbReference>
<keyword evidence="3" id="KW-1003">Cell membrane</keyword>
<accession>A0A3Q4GRX5</accession>
<feature type="transmembrane region" description="Helical" evidence="17">
    <location>
        <begin position="417"/>
        <end position="434"/>
    </location>
</feature>
<dbReference type="GeneTree" id="ENSGT00910000144630"/>
<evidence type="ECO:0000256" key="10">
    <source>
        <dbReference type="ARBA" id="ARBA00023043"/>
    </source>
</evidence>
<dbReference type="STRING" id="32507.ENSNBRP00000011826"/>
<keyword evidence="4" id="KW-0109">Calcium transport</keyword>
<evidence type="ECO:0000256" key="11">
    <source>
        <dbReference type="ARBA" id="ARBA00023065"/>
    </source>
</evidence>
<evidence type="ECO:0000313" key="19">
    <source>
        <dbReference type="Ensembl" id="ENSNBRP00000011826.1"/>
    </source>
</evidence>
<evidence type="ECO:0000256" key="17">
    <source>
        <dbReference type="SAM" id="Phobius"/>
    </source>
</evidence>
<dbReference type="SMART" id="SM00248">
    <property type="entry name" value="ANK"/>
    <property type="match status" value="4"/>
</dbReference>
<keyword evidence="13" id="KW-0407">Ion channel</keyword>
<dbReference type="Pfam" id="PF12796">
    <property type="entry name" value="Ank_2"/>
    <property type="match status" value="2"/>
</dbReference>
<evidence type="ECO:0000256" key="6">
    <source>
        <dbReference type="ARBA" id="ARBA00022692"/>
    </source>
</evidence>
<dbReference type="PANTHER" id="PTHR10582:SF33">
    <property type="entry name" value="TRANSIENT RECEPTOR POTENTIAL CHANNEL PYREXIA"/>
    <property type="match status" value="1"/>
</dbReference>
<evidence type="ECO:0000256" key="15">
    <source>
        <dbReference type="PROSITE-ProRule" id="PRU00023"/>
    </source>
</evidence>
<sequence>KASFSGFQVEVKYCGLAEDDEDDKEQRDQIDNINKNQQLNKKLLDHFRHLVDLQLLDRALSDGADPNALDRYGQTVLHEISRAWSVDVMRFFLDRGSDLLRPDQFGVTALHVASALDYQDMVQFLLDRKADPEARTFLDKQTPLHYAAKNDAVGSIRLLLQAGASIGCTDYKRRTPLQLAANRSDAARVLLELGAEAGLKDSDGQFCITALIGRMSPVAQLALSQFHVFDRMTRQHYYYLNLLEPELHSPEDQLSGDTTVCSLAYSSLTMVIQEEKLDLIMNPVFLKLIHVKWNLYGHFSTCMSVCPADRFGDWWRVLFVVLALLLTLQEVLRDVRDILRSRKKLHLWQQLAKHRLQSDLSCSHPMWPQFKLVDRKRGSYCRDLWNVFDWLVYFLLTASFSVHVADVIGPSTLLNTISLRMFSITIVFLWLRLMKHVRGFRLMGPFIVMLGKIVGDVMRFLFLYAEIFIPYACSFWIMFGGMASVPSMQSVLGLLYSLYRITLVDEYEYAAMVAVDDVMAPVLCGTFLAASSILCVNLLIALLTDTFQRVHDNSQAVAMMQQAAVILHVEESMPLMRHFYDNQYISSHCSPLVEPSDDGNTTNLHYHDEMGRITVQIKDNKDKCSQILQKQNQELQALRAELKELQTLVLQLVKTKTNSV</sequence>
<dbReference type="Gene3D" id="1.25.40.20">
    <property type="entry name" value="Ankyrin repeat-containing domain"/>
    <property type="match status" value="1"/>
</dbReference>
<keyword evidence="8" id="KW-0106">Calcium</keyword>
<evidence type="ECO:0000256" key="14">
    <source>
        <dbReference type="ARBA" id="ARBA00036634"/>
    </source>
</evidence>
<evidence type="ECO:0000256" key="5">
    <source>
        <dbReference type="ARBA" id="ARBA00022673"/>
    </source>
</evidence>
<dbReference type="Gene3D" id="1.10.287.70">
    <property type="match status" value="1"/>
</dbReference>
<feature type="domain" description="Ion transport" evidence="18">
    <location>
        <begin position="314"/>
        <end position="554"/>
    </location>
</feature>
<organism evidence="19 20">
    <name type="scientific">Neolamprologus brichardi</name>
    <name type="common">Fairy cichlid</name>
    <name type="synonym">Lamprologus brichardi</name>
    <dbReference type="NCBI Taxonomy" id="32507"/>
    <lineage>
        <taxon>Eukaryota</taxon>
        <taxon>Metazoa</taxon>
        <taxon>Chordata</taxon>
        <taxon>Craniata</taxon>
        <taxon>Vertebrata</taxon>
        <taxon>Euteleostomi</taxon>
        <taxon>Actinopterygii</taxon>
        <taxon>Neopterygii</taxon>
        <taxon>Teleostei</taxon>
        <taxon>Neoteleostei</taxon>
        <taxon>Acanthomorphata</taxon>
        <taxon>Ovalentaria</taxon>
        <taxon>Cichlomorphae</taxon>
        <taxon>Cichliformes</taxon>
        <taxon>Cichlidae</taxon>
        <taxon>African cichlids</taxon>
        <taxon>Pseudocrenilabrinae</taxon>
        <taxon>Lamprologini</taxon>
        <taxon>Neolamprologus</taxon>
    </lineage>
</organism>
<evidence type="ECO:0000259" key="18">
    <source>
        <dbReference type="Pfam" id="PF00520"/>
    </source>
</evidence>
<feature type="coiled-coil region" evidence="16">
    <location>
        <begin position="621"/>
        <end position="655"/>
    </location>
</feature>
<feature type="repeat" description="ANK" evidence="15">
    <location>
        <begin position="139"/>
        <end position="171"/>
    </location>
</feature>
<keyword evidence="6 17" id="KW-0812">Transmembrane</keyword>
<keyword evidence="9 17" id="KW-1133">Transmembrane helix</keyword>
<dbReference type="PROSITE" id="PS50088">
    <property type="entry name" value="ANK_REPEAT"/>
    <property type="match status" value="3"/>
</dbReference>
<keyword evidence="2" id="KW-0813">Transport</keyword>
<evidence type="ECO:0000256" key="2">
    <source>
        <dbReference type="ARBA" id="ARBA00022448"/>
    </source>
</evidence>
<evidence type="ECO:0000256" key="4">
    <source>
        <dbReference type="ARBA" id="ARBA00022568"/>
    </source>
</evidence>
<evidence type="ECO:0000256" key="12">
    <source>
        <dbReference type="ARBA" id="ARBA00023136"/>
    </source>
</evidence>
<evidence type="ECO:0000256" key="3">
    <source>
        <dbReference type="ARBA" id="ARBA00022475"/>
    </source>
</evidence>
<keyword evidence="20" id="KW-1185">Reference proteome</keyword>
<protein>
    <submittedName>
        <fullName evidence="19">Transient receptor potential cation channel subfamily V member 5-like</fullName>
    </submittedName>
</protein>
<feature type="repeat" description="ANK" evidence="15">
    <location>
        <begin position="105"/>
        <end position="137"/>
    </location>
</feature>
<keyword evidence="16" id="KW-0175">Coiled coil</keyword>
<dbReference type="SUPFAM" id="SSF48403">
    <property type="entry name" value="Ankyrin repeat"/>
    <property type="match status" value="1"/>
</dbReference>
<dbReference type="OMA" id="WHTDIAL"/>
<dbReference type="Ensembl" id="ENSNBRT00000012159.1">
    <property type="protein sequence ID" value="ENSNBRP00000011826.1"/>
    <property type="gene ID" value="ENSNBRG00000009196.1"/>
</dbReference>
<keyword evidence="5" id="KW-0107">Calcium channel</keyword>
<evidence type="ECO:0000256" key="9">
    <source>
        <dbReference type="ARBA" id="ARBA00022989"/>
    </source>
</evidence>
<dbReference type="PANTHER" id="PTHR10582">
    <property type="entry name" value="TRANSIENT RECEPTOR POTENTIAL ION CHANNEL PROTEIN"/>
    <property type="match status" value="1"/>
</dbReference>
<evidence type="ECO:0000313" key="20">
    <source>
        <dbReference type="Proteomes" id="UP000261580"/>
    </source>
</evidence>
<keyword evidence="7" id="KW-0677">Repeat</keyword>
<dbReference type="GO" id="GO:0005886">
    <property type="term" value="C:plasma membrane"/>
    <property type="evidence" value="ECO:0007669"/>
    <property type="project" value="UniProtKB-SubCell"/>
</dbReference>
<reference evidence="19" key="1">
    <citation type="submission" date="2025-08" db="UniProtKB">
        <authorList>
            <consortium name="Ensembl"/>
        </authorList>
    </citation>
    <scope>IDENTIFICATION</scope>
</reference>
<evidence type="ECO:0000256" key="7">
    <source>
        <dbReference type="ARBA" id="ARBA00022737"/>
    </source>
</evidence>
<feature type="transmembrane region" description="Helical" evidence="17">
    <location>
        <begin position="314"/>
        <end position="332"/>
    </location>
</feature>
<proteinExistence type="predicted"/>
<feature type="transmembrane region" description="Helical" evidence="17">
    <location>
        <begin position="384"/>
        <end position="405"/>
    </location>
</feature>
<reference evidence="19" key="2">
    <citation type="submission" date="2025-09" db="UniProtKB">
        <authorList>
            <consortium name="Ensembl"/>
        </authorList>
    </citation>
    <scope>IDENTIFICATION</scope>
</reference>
<keyword evidence="10 15" id="KW-0040">ANK repeat</keyword>
<dbReference type="InterPro" id="IPR005821">
    <property type="entry name" value="Ion_trans_dom"/>
</dbReference>
<dbReference type="Proteomes" id="UP000261580">
    <property type="component" value="Unassembled WGS sequence"/>
</dbReference>
<dbReference type="Pfam" id="PF00520">
    <property type="entry name" value="Ion_trans"/>
    <property type="match status" value="1"/>
</dbReference>
<comment type="subcellular location">
    <subcellularLocation>
        <location evidence="1">Cell membrane</location>
        <topology evidence="1">Multi-pass membrane protein</topology>
    </subcellularLocation>
</comment>
<dbReference type="InterPro" id="IPR036770">
    <property type="entry name" value="Ankyrin_rpt-contain_sf"/>
</dbReference>
<evidence type="ECO:0000256" key="8">
    <source>
        <dbReference type="ARBA" id="ARBA00022837"/>
    </source>
</evidence>
<dbReference type="InterPro" id="IPR002110">
    <property type="entry name" value="Ankyrin_rpt"/>
</dbReference>
<keyword evidence="12 17" id="KW-0472">Membrane</keyword>
<dbReference type="AlphaFoldDB" id="A0A3Q4GRX5"/>
<evidence type="ECO:0000256" key="16">
    <source>
        <dbReference type="SAM" id="Coils"/>
    </source>
</evidence>
<dbReference type="InterPro" id="IPR024862">
    <property type="entry name" value="TRPV"/>
</dbReference>
<evidence type="ECO:0000256" key="1">
    <source>
        <dbReference type="ARBA" id="ARBA00004651"/>
    </source>
</evidence>
<dbReference type="GO" id="GO:0005262">
    <property type="term" value="F:calcium channel activity"/>
    <property type="evidence" value="ECO:0007669"/>
    <property type="project" value="UniProtKB-KW"/>
</dbReference>
<feature type="repeat" description="ANK" evidence="15">
    <location>
        <begin position="72"/>
        <end position="104"/>
    </location>
</feature>
<dbReference type="PROSITE" id="PS50297">
    <property type="entry name" value="ANK_REP_REGION"/>
    <property type="match status" value="2"/>
</dbReference>
<evidence type="ECO:0000256" key="13">
    <source>
        <dbReference type="ARBA" id="ARBA00023303"/>
    </source>
</evidence>
<comment type="catalytic activity">
    <reaction evidence="14">
        <text>Ca(2+)(in) = Ca(2+)(out)</text>
        <dbReference type="Rhea" id="RHEA:29671"/>
        <dbReference type="ChEBI" id="CHEBI:29108"/>
    </reaction>
</comment>
<feature type="transmembrane region" description="Helical" evidence="17">
    <location>
        <begin position="520"/>
        <end position="543"/>
    </location>
</feature>
<name>A0A3Q4GRX5_NEOBR</name>
<keyword evidence="11" id="KW-0406">Ion transport</keyword>